<dbReference type="RefSeq" id="WP_202750355.1">
    <property type="nucleotide sequence ID" value="NZ_JAESWC010000014.1"/>
</dbReference>
<dbReference type="Pfam" id="PF13508">
    <property type="entry name" value="Acetyltransf_7"/>
    <property type="match status" value="1"/>
</dbReference>
<evidence type="ECO:0000313" key="3">
    <source>
        <dbReference type="Proteomes" id="UP000632377"/>
    </source>
</evidence>
<dbReference type="InterPro" id="IPR000182">
    <property type="entry name" value="GNAT_dom"/>
</dbReference>
<dbReference type="PANTHER" id="PTHR31143:SF2">
    <property type="entry name" value="FR47-LIKE DOMAIN-CONTAINING PROTEIN-RELATED"/>
    <property type="match status" value="1"/>
</dbReference>
<keyword evidence="3" id="KW-1185">Reference proteome</keyword>
<reference evidence="2 3" key="1">
    <citation type="submission" date="2021-01" db="EMBL/GenBank/DDBJ databases">
        <title>Genome public.</title>
        <authorList>
            <person name="Liu C."/>
            <person name="Sun Q."/>
        </authorList>
    </citation>
    <scope>NUCLEOTIDE SEQUENCE [LARGE SCALE GENOMIC DNA]</scope>
    <source>
        <strain evidence="2 3">YIM B02515</strain>
    </source>
</reference>
<gene>
    <name evidence="2" type="ORF">JK636_18040</name>
</gene>
<dbReference type="PROSITE" id="PS51186">
    <property type="entry name" value="GNAT"/>
    <property type="match status" value="1"/>
</dbReference>
<feature type="domain" description="N-acetyltransferase" evidence="1">
    <location>
        <begin position="132"/>
        <end position="271"/>
    </location>
</feature>
<dbReference type="EMBL" id="JAESWC010000014">
    <property type="protein sequence ID" value="MBL4937619.1"/>
    <property type="molecule type" value="Genomic_DNA"/>
</dbReference>
<evidence type="ECO:0000259" key="1">
    <source>
        <dbReference type="PROSITE" id="PS51186"/>
    </source>
</evidence>
<organism evidence="2 3">
    <name type="scientific">Clostridium rhizosphaerae</name>
    <dbReference type="NCBI Taxonomy" id="2803861"/>
    <lineage>
        <taxon>Bacteria</taxon>
        <taxon>Bacillati</taxon>
        <taxon>Bacillota</taxon>
        <taxon>Clostridia</taxon>
        <taxon>Eubacteriales</taxon>
        <taxon>Clostridiaceae</taxon>
        <taxon>Clostridium</taxon>
    </lineage>
</organism>
<dbReference type="InterPro" id="IPR016181">
    <property type="entry name" value="Acyl_CoA_acyltransferase"/>
</dbReference>
<sequence length="271" mass="31229">MEYKELKLLKSINCDIYKEDSVQFNILSLILESEHLELYSDNSHIIICRSSPDTAVWIWTDYTITKDNSQMLYECIYNEFEINTNITFVIKPVMCDIIKKVIKDKIGKDSCIITDMMTYHCVEPIQPKDIDGFMQQADLSDIDIIAGYRADDLKEMNNINTSKEEQSNNSKSLIESGNLYVWKNSDGDITSIAFVAHRSQEQARINRVYTAPKYRNKGYAGMLMYELSKMLLNEGRIPVVYTDNTYPASNKAYKKVGYRECGGLYEIGLNK</sequence>
<accession>A0ABS1TE28</accession>
<dbReference type="Gene3D" id="3.40.630.30">
    <property type="match status" value="1"/>
</dbReference>
<dbReference type="PANTHER" id="PTHR31143">
    <property type="match status" value="1"/>
</dbReference>
<dbReference type="CDD" id="cd04301">
    <property type="entry name" value="NAT_SF"/>
    <property type="match status" value="1"/>
</dbReference>
<evidence type="ECO:0000313" key="2">
    <source>
        <dbReference type="EMBL" id="MBL4937619.1"/>
    </source>
</evidence>
<comment type="caution">
    <text evidence="2">The sequence shown here is derived from an EMBL/GenBank/DDBJ whole genome shotgun (WGS) entry which is preliminary data.</text>
</comment>
<name>A0ABS1TE28_9CLOT</name>
<dbReference type="InterPro" id="IPR027365">
    <property type="entry name" value="GNAT_acetyltra_YdfB-like"/>
</dbReference>
<dbReference type="SUPFAM" id="SSF55729">
    <property type="entry name" value="Acyl-CoA N-acyltransferases (Nat)"/>
    <property type="match status" value="1"/>
</dbReference>
<proteinExistence type="predicted"/>
<protein>
    <submittedName>
        <fullName evidence="2">GNAT family N-acetyltransferase</fullName>
    </submittedName>
</protein>
<dbReference type="Proteomes" id="UP000632377">
    <property type="component" value="Unassembled WGS sequence"/>
</dbReference>